<organism evidence="3 4">
    <name type="scientific">Marchantia polymorpha subsp. ruderalis</name>
    <dbReference type="NCBI Taxonomy" id="1480154"/>
    <lineage>
        <taxon>Eukaryota</taxon>
        <taxon>Viridiplantae</taxon>
        <taxon>Streptophyta</taxon>
        <taxon>Embryophyta</taxon>
        <taxon>Marchantiophyta</taxon>
        <taxon>Marchantiopsida</taxon>
        <taxon>Marchantiidae</taxon>
        <taxon>Marchantiales</taxon>
        <taxon>Marchantiaceae</taxon>
        <taxon>Marchantia</taxon>
    </lineage>
</organism>
<protein>
    <submittedName>
        <fullName evidence="3">Uncharacterized protein</fullName>
    </submittedName>
</protein>
<keyword evidence="4" id="KW-1185">Reference proteome</keyword>
<evidence type="ECO:0000313" key="3">
    <source>
        <dbReference type="EMBL" id="OAE21058.1"/>
    </source>
</evidence>
<keyword evidence="2" id="KW-0812">Transmembrane</keyword>
<dbReference type="AlphaFoldDB" id="A0A176VJC4"/>
<name>A0A176VJC4_MARPO</name>
<dbReference type="Proteomes" id="UP000077202">
    <property type="component" value="Unassembled WGS sequence"/>
</dbReference>
<evidence type="ECO:0000256" key="2">
    <source>
        <dbReference type="SAM" id="Phobius"/>
    </source>
</evidence>
<accession>A0A176VJC4</accession>
<evidence type="ECO:0000256" key="1">
    <source>
        <dbReference type="SAM" id="MobiDB-lite"/>
    </source>
</evidence>
<dbReference type="EMBL" id="LVLJ01003531">
    <property type="protein sequence ID" value="OAE21058.1"/>
    <property type="molecule type" value="Genomic_DNA"/>
</dbReference>
<feature type="region of interest" description="Disordered" evidence="1">
    <location>
        <begin position="1"/>
        <end position="50"/>
    </location>
</feature>
<feature type="transmembrane region" description="Helical" evidence="2">
    <location>
        <begin position="118"/>
        <end position="140"/>
    </location>
</feature>
<sequence length="187" mass="19810">MAITNSKVPSHRRPDGPNPRNPSTAVASRNEALDSPSGPSGPSTAVDTDQTPCAHAVLRMLRHSGRGLLSTNKRTGSESDRKSNHSVVLSLFPRRKDSASRAEEEETREAGVEAEGALLLLLLLLVLEVVVVCCCSYLSIGSLDEETSGRRGEEEKGRRSGRNGICDVMWEDIGRGGGGGGGVVGVY</sequence>
<proteinExistence type="predicted"/>
<feature type="region of interest" description="Disordered" evidence="1">
    <location>
        <begin position="64"/>
        <end position="109"/>
    </location>
</feature>
<comment type="caution">
    <text evidence="3">The sequence shown here is derived from an EMBL/GenBank/DDBJ whole genome shotgun (WGS) entry which is preliminary data.</text>
</comment>
<reference evidence="3" key="1">
    <citation type="submission" date="2016-03" db="EMBL/GenBank/DDBJ databases">
        <title>Mechanisms controlling the formation of the plant cell surface in tip-growing cells are functionally conserved among land plants.</title>
        <authorList>
            <person name="Honkanen S."/>
            <person name="Jones V.A."/>
            <person name="Morieri G."/>
            <person name="Champion C."/>
            <person name="Hetherington A.J."/>
            <person name="Kelly S."/>
            <person name="Saint-Marcoux D."/>
            <person name="Proust H."/>
            <person name="Prescott H."/>
            <person name="Dolan L."/>
        </authorList>
    </citation>
    <scope>NUCLEOTIDE SEQUENCE [LARGE SCALE GENOMIC DNA]</scope>
    <source>
        <tissue evidence="3">Whole gametophyte</tissue>
    </source>
</reference>
<feature type="compositionally biased region" description="Polar residues" evidence="1">
    <location>
        <begin position="37"/>
        <end position="50"/>
    </location>
</feature>
<keyword evidence="2" id="KW-1133">Transmembrane helix</keyword>
<evidence type="ECO:0000313" key="4">
    <source>
        <dbReference type="Proteomes" id="UP000077202"/>
    </source>
</evidence>
<keyword evidence="2" id="KW-0472">Membrane</keyword>
<gene>
    <name evidence="3" type="ORF">AXG93_421s1080</name>
</gene>